<accession>A0A2I0WZY5</accession>
<keyword evidence="2" id="KW-1185">Reference proteome</keyword>
<protein>
    <submittedName>
        <fullName evidence="1">Uncharacterized protein</fullName>
    </submittedName>
</protein>
<evidence type="ECO:0000313" key="2">
    <source>
        <dbReference type="Proteomes" id="UP000233837"/>
    </source>
</evidence>
<evidence type="ECO:0000313" key="1">
    <source>
        <dbReference type="EMBL" id="PKU81225.1"/>
    </source>
</evidence>
<gene>
    <name evidence="1" type="ORF">MA16_Dca026648</name>
</gene>
<organism evidence="1 2">
    <name type="scientific">Dendrobium catenatum</name>
    <dbReference type="NCBI Taxonomy" id="906689"/>
    <lineage>
        <taxon>Eukaryota</taxon>
        <taxon>Viridiplantae</taxon>
        <taxon>Streptophyta</taxon>
        <taxon>Embryophyta</taxon>
        <taxon>Tracheophyta</taxon>
        <taxon>Spermatophyta</taxon>
        <taxon>Magnoliopsida</taxon>
        <taxon>Liliopsida</taxon>
        <taxon>Asparagales</taxon>
        <taxon>Orchidaceae</taxon>
        <taxon>Epidendroideae</taxon>
        <taxon>Malaxideae</taxon>
        <taxon>Dendrobiinae</taxon>
        <taxon>Dendrobium</taxon>
    </lineage>
</organism>
<dbReference type="EMBL" id="KZ502273">
    <property type="protein sequence ID" value="PKU81225.1"/>
    <property type="molecule type" value="Genomic_DNA"/>
</dbReference>
<name>A0A2I0WZY5_9ASPA</name>
<sequence length="92" mass="10245">MEIACARLGRRQGRLSTSDRRTTTYSRLLFLIKDWFAYLRLSRPVLEEQCRECGALGSARSHSARGGRIGAQGTGEGHTSYWLDAAVHCMGL</sequence>
<dbReference type="AlphaFoldDB" id="A0A2I0WZY5"/>
<proteinExistence type="predicted"/>
<reference evidence="1 2" key="2">
    <citation type="journal article" date="2017" name="Nature">
        <title>The Apostasia genome and the evolution of orchids.</title>
        <authorList>
            <person name="Zhang G.Q."/>
            <person name="Liu K.W."/>
            <person name="Li Z."/>
            <person name="Lohaus R."/>
            <person name="Hsiao Y.Y."/>
            <person name="Niu S.C."/>
            <person name="Wang J.Y."/>
            <person name="Lin Y.C."/>
            <person name="Xu Q."/>
            <person name="Chen L.J."/>
            <person name="Yoshida K."/>
            <person name="Fujiwara S."/>
            <person name="Wang Z.W."/>
            <person name="Zhang Y.Q."/>
            <person name="Mitsuda N."/>
            <person name="Wang M."/>
            <person name="Liu G.H."/>
            <person name="Pecoraro L."/>
            <person name="Huang H.X."/>
            <person name="Xiao X.J."/>
            <person name="Lin M."/>
            <person name="Wu X.Y."/>
            <person name="Wu W.L."/>
            <person name="Chen Y.Y."/>
            <person name="Chang S.B."/>
            <person name="Sakamoto S."/>
            <person name="Ohme-Takagi M."/>
            <person name="Yagi M."/>
            <person name="Zeng S.J."/>
            <person name="Shen C.Y."/>
            <person name="Yeh C.M."/>
            <person name="Luo Y.B."/>
            <person name="Tsai W.C."/>
            <person name="Van de Peer Y."/>
            <person name="Liu Z.J."/>
        </authorList>
    </citation>
    <scope>NUCLEOTIDE SEQUENCE [LARGE SCALE GENOMIC DNA]</scope>
    <source>
        <tissue evidence="1">The whole plant</tissue>
    </source>
</reference>
<dbReference type="Proteomes" id="UP000233837">
    <property type="component" value="Unassembled WGS sequence"/>
</dbReference>
<reference evidence="1 2" key="1">
    <citation type="journal article" date="2016" name="Sci. Rep.">
        <title>The Dendrobium catenatum Lindl. genome sequence provides insights into polysaccharide synthase, floral development and adaptive evolution.</title>
        <authorList>
            <person name="Zhang G.Q."/>
            <person name="Xu Q."/>
            <person name="Bian C."/>
            <person name="Tsai W.C."/>
            <person name="Yeh C.M."/>
            <person name="Liu K.W."/>
            <person name="Yoshida K."/>
            <person name="Zhang L.S."/>
            <person name="Chang S.B."/>
            <person name="Chen F."/>
            <person name="Shi Y."/>
            <person name="Su Y.Y."/>
            <person name="Zhang Y.Q."/>
            <person name="Chen L.J."/>
            <person name="Yin Y."/>
            <person name="Lin M."/>
            <person name="Huang H."/>
            <person name="Deng H."/>
            <person name="Wang Z.W."/>
            <person name="Zhu S.L."/>
            <person name="Zhao X."/>
            <person name="Deng C."/>
            <person name="Niu S.C."/>
            <person name="Huang J."/>
            <person name="Wang M."/>
            <person name="Liu G.H."/>
            <person name="Yang H.J."/>
            <person name="Xiao X.J."/>
            <person name="Hsiao Y.Y."/>
            <person name="Wu W.L."/>
            <person name="Chen Y.Y."/>
            <person name="Mitsuda N."/>
            <person name="Ohme-Takagi M."/>
            <person name="Luo Y.B."/>
            <person name="Van de Peer Y."/>
            <person name="Liu Z.J."/>
        </authorList>
    </citation>
    <scope>NUCLEOTIDE SEQUENCE [LARGE SCALE GENOMIC DNA]</scope>
    <source>
        <tissue evidence="1">The whole plant</tissue>
    </source>
</reference>